<reference evidence="4" key="1">
    <citation type="journal article" date="2019" name="Int. J. Syst. Evol. Microbiol.">
        <title>The Global Catalogue of Microorganisms (GCM) 10K type strain sequencing project: providing services to taxonomists for standard genome sequencing and annotation.</title>
        <authorList>
            <consortium name="The Broad Institute Genomics Platform"/>
            <consortium name="The Broad Institute Genome Sequencing Center for Infectious Disease"/>
            <person name="Wu L."/>
            <person name="Ma J."/>
        </authorList>
    </citation>
    <scope>NUCLEOTIDE SEQUENCE [LARGE SCALE GENOMIC DNA]</scope>
    <source>
        <strain evidence="4">CCUG 57401</strain>
    </source>
</reference>
<keyword evidence="1" id="KW-0479">Metal-binding</keyword>
<evidence type="ECO:0000313" key="4">
    <source>
        <dbReference type="Proteomes" id="UP001596037"/>
    </source>
</evidence>
<keyword evidence="4" id="KW-1185">Reference proteome</keyword>
<evidence type="ECO:0000256" key="1">
    <source>
        <dbReference type="ARBA" id="ARBA00022723"/>
    </source>
</evidence>
<organism evidence="3 4">
    <name type="scientific">Caenimonas terrae</name>
    <dbReference type="NCBI Taxonomy" id="696074"/>
    <lineage>
        <taxon>Bacteria</taxon>
        <taxon>Pseudomonadati</taxon>
        <taxon>Pseudomonadota</taxon>
        <taxon>Betaproteobacteria</taxon>
        <taxon>Burkholderiales</taxon>
        <taxon>Comamonadaceae</taxon>
        <taxon>Caenimonas</taxon>
    </lineage>
</organism>
<dbReference type="NCBIfam" id="TIGR03793">
    <property type="entry name" value="leader_NHLP"/>
    <property type="match status" value="1"/>
</dbReference>
<evidence type="ECO:0000313" key="3">
    <source>
        <dbReference type="EMBL" id="MFC5496921.1"/>
    </source>
</evidence>
<dbReference type="InterPro" id="IPR036648">
    <property type="entry name" value="CN_Hdrase_a/SCN_Hdrase_g_sf"/>
</dbReference>
<dbReference type="SUPFAM" id="SSF56209">
    <property type="entry name" value="Nitrile hydratase alpha chain"/>
    <property type="match status" value="1"/>
</dbReference>
<evidence type="ECO:0000259" key="2">
    <source>
        <dbReference type="Pfam" id="PF02979"/>
    </source>
</evidence>
<comment type="caution">
    <text evidence="3">The sequence shown here is derived from an EMBL/GenBank/DDBJ whole genome shotgun (WGS) entry which is preliminary data.</text>
</comment>
<dbReference type="EMBL" id="JBHSMF010000003">
    <property type="protein sequence ID" value="MFC5496921.1"/>
    <property type="molecule type" value="Genomic_DNA"/>
</dbReference>
<accession>A0ABW0N8D1</accession>
<dbReference type="RefSeq" id="WP_376848953.1">
    <property type="nucleotide sequence ID" value="NZ_JBHSMF010000003.1"/>
</dbReference>
<name>A0ABW0N8D1_9BURK</name>
<dbReference type="Pfam" id="PF02979">
    <property type="entry name" value="NHase_alpha"/>
    <property type="match status" value="1"/>
</dbReference>
<proteinExistence type="predicted"/>
<protein>
    <submittedName>
        <fullName evidence="3">NHLP leader peptide family RiPP</fullName>
    </submittedName>
</protein>
<dbReference type="Gene3D" id="3.90.330.10">
    <property type="entry name" value="Nitrile hydratase alpha /Thiocyanate hydrolase gamma"/>
    <property type="match status" value="1"/>
</dbReference>
<feature type="domain" description="Nitrile hydratase alpha/Thiocyanate hydrolase gamma" evidence="2">
    <location>
        <begin position="7"/>
        <end position="62"/>
    </location>
</feature>
<gene>
    <name evidence="3" type="ORF">ACFPOE_05180</name>
</gene>
<dbReference type="InterPro" id="IPR022513">
    <property type="entry name" value="TOMM_pelo"/>
</dbReference>
<dbReference type="InterPro" id="IPR004232">
    <property type="entry name" value="CN_Hdrtase_a/SCN_Hdrlase_g"/>
</dbReference>
<sequence length="130" mass="13653">MNQEEQSNKIGALLAKCWSDKSFKQKLLSDTAATLKAEGIEIPAGYTINVMENTNTVLNFVIPPNPNGELSDLELEAVAGGKGSAGQITGGLFESIAGVATLNTGLIADGGNRIQPGTFKPVSFNPFQGW</sequence>
<dbReference type="Proteomes" id="UP001596037">
    <property type="component" value="Unassembled WGS sequence"/>
</dbReference>